<dbReference type="PROSITE" id="PS50043">
    <property type="entry name" value="HTH_LUXR_2"/>
    <property type="match status" value="1"/>
</dbReference>
<keyword evidence="3" id="KW-0804">Transcription</keyword>
<name>A0ABW5I7R9_9PSEU</name>
<keyword evidence="6" id="KW-1185">Reference proteome</keyword>
<dbReference type="PRINTS" id="PR00038">
    <property type="entry name" value="HTHLUXR"/>
</dbReference>
<gene>
    <name evidence="5" type="ORF">ACFSUT_34280</name>
</gene>
<accession>A0ABW5I7R9</accession>
<proteinExistence type="predicted"/>
<dbReference type="PANTHER" id="PTHR44688:SF16">
    <property type="entry name" value="DNA-BINDING TRANSCRIPTIONAL ACTIVATOR DEVR_DOSR"/>
    <property type="match status" value="1"/>
</dbReference>
<dbReference type="EMBL" id="JBHUKQ010000016">
    <property type="protein sequence ID" value="MFD2485382.1"/>
    <property type="molecule type" value="Genomic_DNA"/>
</dbReference>
<organism evidence="5 6">
    <name type="scientific">Amycolatopsis albidoflavus</name>
    <dbReference type="NCBI Taxonomy" id="102226"/>
    <lineage>
        <taxon>Bacteria</taxon>
        <taxon>Bacillati</taxon>
        <taxon>Actinomycetota</taxon>
        <taxon>Actinomycetes</taxon>
        <taxon>Pseudonocardiales</taxon>
        <taxon>Pseudonocardiaceae</taxon>
        <taxon>Amycolatopsis</taxon>
    </lineage>
</organism>
<dbReference type="SMART" id="SM00421">
    <property type="entry name" value="HTH_LUXR"/>
    <property type="match status" value="1"/>
</dbReference>
<reference evidence="6" key="1">
    <citation type="journal article" date="2019" name="Int. J. Syst. Evol. Microbiol.">
        <title>The Global Catalogue of Microorganisms (GCM) 10K type strain sequencing project: providing services to taxonomists for standard genome sequencing and annotation.</title>
        <authorList>
            <consortium name="The Broad Institute Genomics Platform"/>
            <consortium name="The Broad Institute Genome Sequencing Center for Infectious Disease"/>
            <person name="Wu L."/>
            <person name="Ma J."/>
        </authorList>
    </citation>
    <scope>NUCLEOTIDE SEQUENCE [LARGE SCALE GENOMIC DNA]</scope>
    <source>
        <strain evidence="6">CGMCC 4.7638</strain>
    </source>
</reference>
<dbReference type="InterPro" id="IPR000792">
    <property type="entry name" value="Tscrpt_reg_LuxR_C"/>
</dbReference>
<comment type="caution">
    <text evidence="5">The sequence shown here is derived from an EMBL/GenBank/DDBJ whole genome shotgun (WGS) entry which is preliminary data.</text>
</comment>
<evidence type="ECO:0000313" key="5">
    <source>
        <dbReference type="EMBL" id="MFD2485382.1"/>
    </source>
</evidence>
<dbReference type="PROSITE" id="PS00622">
    <property type="entry name" value="HTH_LUXR_1"/>
    <property type="match status" value="1"/>
</dbReference>
<protein>
    <submittedName>
        <fullName evidence="5">LuxR C-terminal-related transcriptional regulator</fullName>
    </submittedName>
</protein>
<evidence type="ECO:0000259" key="4">
    <source>
        <dbReference type="PROSITE" id="PS50043"/>
    </source>
</evidence>
<evidence type="ECO:0000256" key="2">
    <source>
        <dbReference type="ARBA" id="ARBA00023125"/>
    </source>
</evidence>
<evidence type="ECO:0000313" key="6">
    <source>
        <dbReference type="Proteomes" id="UP001597542"/>
    </source>
</evidence>
<dbReference type="Pfam" id="PF00196">
    <property type="entry name" value="GerE"/>
    <property type="match status" value="1"/>
</dbReference>
<dbReference type="Proteomes" id="UP001597542">
    <property type="component" value="Unassembled WGS sequence"/>
</dbReference>
<sequence length="206" mass="22289">MDRLRVAVHADDPLTHCGVTSWLRTSERLEVVPSRLGPGTGVLVLATGPTSRDVLGSLARACPAGNLLRLVLLVNHASEQDLAAVALTGIVFVLPRATAQPGQLVRAVLDAGSRPALGSADAMTALRRQLSRAQRELRPHHDRAGLSPREVDVLRMLSAGWDTAEIAEALSYSERTVKNLIHRMLKRLNLRNRTHAVAYAVRTGIV</sequence>
<dbReference type="CDD" id="cd06170">
    <property type="entry name" value="LuxR_C_like"/>
    <property type="match status" value="1"/>
</dbReference>
<evidence type="ECO:0000256" key="3">
    <source>
        <dbReference type="ARBA" id="ARBA00023163"/>
    </source>
</evidence>
<dbReference type="Gene3D" id="1.10.10.10">
    <property type="entry name" value="Winged helix-like DNA-binding domain superfamily/Winged helix DNA-binding domain"/>
    <property type="match status" value="1"/>
</dbReference>
<evidence type="ECO:0000256" key="1">
    <source>
        <dbReference type="ARBA" id="ARBA00023015"/>
    </source>
</evidence>
<dbReference type="PANTHER" id="PTHR44688">
    <property type="entry name" value="DNA-BINDING TRANSCRIPTIONAL ACTIVATOR DEVR_DOSR"/>
    <property type="match status" value="1"/>
</dbReference>
<feature type="domain" description="HTH luxR-type" evidence="4">
    <location>
        <begin position="139"/>
        <end position="204"/>
    </location>
</feature>
<keyword evidence="2" id="KW-0238">DNA-binding</keyword>
<dbReference type="InterPro" id="IPR016032">
    <property type="entry name" value="Sig_transdc_resp-reg_C-effctor"/>
</dbReference>
<dbReference type="SUPFAM" id="SSF46894">
    <property type="entry name" value="C-terminal effector domain of the bipartite response regulators"/>
    <property type="match status" value="1"/>
</dbReference>
<dbReference type="InterPro" id="IPR036388">
    <property type="entry name" value="WH-like_DNA-bd_sf"/>
</dbReference>
<keyword evidence="1" id="KW-0805">Transcription regulation</keyword>
<dbReference type="RefSeq" id="WP_344278719.1">
    <property type="nucleotide sequence ID" value="NZ_BAAAHV010000015.1"/>
</dbReference>